<protein>
    <submittedName>
        <fullName evidence="1">Uncharacterized protein</fullName>
    </submittedName>
</protein>
<reference evidence="2" key="1">
    <citation type="journal article" date="2019" name="Int. J. Syst. Evol. Microbiol.">
        <title>The Global Catalogue of Microorganisms (GCM) 10K type strain sequencing project: providing services to taxonomists for standard genome sequencing and annotation.</title>
        <authorList>
            <consortium name="The Broad Institute Genomics Platform"/>
            <consortium name="The Broad Institute Genome Sequencing Center for Infectious Disease"/>
            <person name="Wu L."/>
            <person name="Ma J."/>
        </authorList>
    </citation>
    <scope>NUCLEOTIDE SEQUENCE [LARGE SCALE GENOMIC DNA]</scope>
    <source>
        <strain evidence="2">CCUG 63830</strain>
    </source>
</reference>
<evidence type="ECO:0000313" key="2">
    <source>
        <dbReference type="Proteomes" id="UP001596317"/>
    </source>
</evidence>
<sequence>MTGHLSPDHDQTRRLLRALRDYDLDTLLGALGPPSGHPRAAALRYVRLLPFFSRPGARAWTCSGLPRSFTTGPLGCRSVRMARRSSPTRPAPA</sequence>
<organism evidence="1 2">
    <name type="scientific">Deinococcus multiflagellatus</name>
    <dbReference type="NCBI Taxonomy" id="1656887"/>
    <lineage>
        <taxon>Bacteria</taxon>
        <taxon>Thermotogati</taxon>
        <taxon>Deinococcota</taxon>
        <taxon>Deinococci</taxon>
        <taxon>Deinococcales</taxon>
        <taxon>Deinococcaceae</taxon>
        <taxon>Deinococcus</taxon>
    </lineage>
</organism>
<keyword evidence="2" id="KW-1185">Reference proteome</keyword>
<dbReference type="RefSeq" id="WP_380059133.1">
    <property type="nucleotide sequence ID" value="NZ_JBHSWB010000003.1"/>
</dbReference>
<dbReference type="Proteomes" id="UP001596317">
    <property type="component" value="Unassembled WGS sequence"/>
</dbReference>
<name>A0ABW1ZQT0_9DEIO</name>
<accession>A0ABW1ZQT0</accession>
<dbReference type="EMBL" id="JBHSWB010000003">
    <property type="protein sequence ID" value="MFC6663324.1"/>
    <property type="molecule type" value="Genomic_DNA"/>
</dbReference>
<evidence type="ECO:0000313" key="1">
    <source>
        <dbReference type="EMBL" id="MFC6663324.1"/>
    </source>
</evidence>
<proteinExistence type="predicted"/>
<gene>
    <name evidence="1" type="ORF">ACFP90_25125</name>
</gene>
<comment type="caution">
    <text evidence="1">The sequence shown here is derived from an EMBL/GenBank/DDBJ whole genome shotgun (WGS) entry which is preliminary data.</text>
</comment>